<reference evidence="1 2" key="1">
    <citation type="submission" date="2020-05" db="EMBL/GenBank/DDBJ databases">
        <title>Ramlibacter rhizophilus sp. nov., isolated from rhizosphere soil of national flower Mugunghwa from South Korea.</title>
        <authorList>
            <person name="Zheng-Fei Y."/>
            <person name="Huan T."/>
        </authorList>
    </citation>
    <scope>NUCLEOTIDE SEQUENCE [LARGE SCALE GENOMIC DNA]</scope>
    <source>
        <strain evidence="1 2">H242</strain>
    </source>
</reference>
<dbReference type="EMBL" id="CP053418">
    <property type="protein sequence ID" value="QJW84908.1"/>
    <property type="molecule type" value="Genomic_DNA"/>
</dbReference>
<dbReference type="GO" id="GO:0003677">
    <property type="term" value="F:DNA binding"/>
    <property type="evidence" value="ECO:0007669"/>
    <property type="project" value="UniProtKB-KW"/>
</dbReference>
<protein>
    <submittedName>
        <fullName evidence="1">MmcQ/YjbR family DNA-binding protein</fullName>
    </submittedName>
</protein>
<dbReference type="Proteomes" id="UP000500826">
    <property type="component" value="Chromosome"/>
</dbReference>
<sequence>MALPGTTEEPHHDFGSFRVGGKIYVTVPPGNEHIHVFLKEPDRELALAAYPEFTEKLMWGGKVVGVRLAPAKAKPAVVKAMVQQAYLAKSSKAGRRITHFPNG</sequence>
<organism evidence="1 2">
    <name type="scientific">Ramlibacter terrae</name>
    <dbReference type="NCBI Taxonomy" id="2732511"/>
    <lineage>
        <taxon>Bacteria</taxon>
        <taxon>Pseudomonadati</taxon>
        <taxon>Pseudomonadota</taxon>
        <taxon>Betaproteobacteria</taxon>
        <taxon>Burkholderiales</taxon>
        <taxon>Comamonadaceae</taxon>
        <taxon>Ramlibacter</taxon>
    </lineage>
</organism>
<keyword evidence="1" id="KW-0238">DNA-binding</keyword>
<reference evidence="1 2" key="2">
    <citation type="submission" date="2020-05" db="EMBL/GenBank/DDBJ databases">
        <authorList>
            <person name="Khan S.A."/>
            <person name="Jeon C.O."/>
            <person name="Chun B.H."/>
        </authorList>
    </citation>
    <scope>NUCLEOTIDE SEQUENCE [LARGE SCALE GENOMIC DNA]</scope>
    <source>
        <strain evidence="1 2">H242</strain>
    </source>
</reference>
<accession>A0ABX6P6E5</accession>
<keyword evidence="2" id="KW-1185">Reference proteome</keyword>
<gene>
    <name evidence="1" type="ORF">HK414_18970</name>
</gene>
<evidence type="ECO:0000313" key="1">
    <source>
        <dbReference type="EMBL" id="QJW84908.1"/>
    </source>
</evidence>
<name>A0ABX6P6E5_9BURK</name>
<proteinExistence type="predicted"/>
<evidence type="ECO:0000313" key="2">
    <source>
        <dbReference type="Proteomes" id="UP000500826"/>
    </source>
</evidence>
<dbReference type="InterPro" id="IPR058532">
    <property type="entry name" value="YjbR/MT2646/Rv2570-like"/>
</dbReference>
<dbReference type="Pfam" id="PF04237">
    <property type="entry name" value="YjbR"/>
    <property type="match status" value="1"/>
</dbReference>